<evidence type="ECO:0000313" key="2">
    <source>
        <dbReference type="Proteomes" id="UP001055879"/>
    </source>
</evidence>
<gene>
    <name evidence="1" type="ORF">L6452_20626</name>
</gene>
<comment type="caution">
    <text evidence="1">The sequence shown here is derived from an EMBL/GenBank/DDBJ whole genome shotgun (WGS) entry which is preliminary data.</text>
</comment>
<reference evidence="1 2" key="2">
    <citation type="journal article" date="2022" name="Mol. Ecol. Resour.">
        <title>The genomes of chicory, endive, great burdock and yacon provide insights into Asteraceae paleo-polyploidization history and plant inulin production.</title>
        <authorList>
            <person name="Fan W."/>
            <person name="Wang S."/>
            <person name="Wang H."/>
            <person name="Wang A."/>
            <person name="Jiang F."/>
            <person name="Liu H."/>
            <person name="Zhao H."/>
            <person name="Xu D."/>
            <person name="Zhang Y."/>
        </authorList>
    </citation>
    <scope>NUCLEOTIDE SEQUENCE [LARGE SCALE GENOMIC DNA]</scope>
    <source>
        <strain evidence="2">cv. Niubang</strain>
    </source>
</reference>
<dbReference type="EMBL" id="CM042052">
    <property type="protein sequence ID" value="KAI3719724.1"/>
    <property type="molecule type" value="Genomic_DNA"/>
</dbReference>
<name>A0ACB9BCR9_ARCLA</name>
<accession>A0ACB9BCR9</accession>
<evidence type="ECO:0000313" key="1">
    <source>
        <dbReference type="EMBL" id="KAI3719724.1"/>
    </source>
</evidence>
<reference evidence="2" key="1">
    <citation type="journal article" date="2022" name="Mol. Ecol. Resour.">
        <title>The genomes of chicory, endive, great burdock and yacon provide insights into Asteraceae palaeo-polyploidization history and plant inulin production.</title>
        <authorList>
            <person name="Fan W."/>
            <person name="Wang S."/>
            <person name="Wang H."/>
            <person name="Wang A."/>
            <person name="Jiang F."/>
            <person name="Liu H."/>
            <person name="Zhao H."/>
            <person name="Xu D."/>
            <person name="Zhang Y."/>
        </authorList>
    </citation>
    <scope>NUCLEOTIDE SEQUENCE [LARGE SCALE GENOMIC DNA]</scope>
    <source>
        <strain evidence="2">cv. Niubang</strain>
    </source>
</reference>
<proteinExistence type="predicted"/>
<sequence length="179" mass="20321">MNSINLANVVGLRARSSLNPDLTNGDDEDFRPWRRRLLSSMKMKVLFSFTWSSAVHISIFLMLIAVFVFSCFSLSVEKVHDLLQHHPNLMKEFNEVINHMSDEDGNIEHDGEEISEKGKGKRSATSSRLTLKKGKRKRSRVSKKDKNKVKSLLKLDLSNCESCTPSYRLVPKNVVSLAS</sequence>
<dbReference type="Proteomes" id="UP001055879">
    <property type="component" value="Linkage Group LG06"/>
</dbReference>
<protein>
    <submittedName>
        <fullName evidence="1">Uncharacterized protein</fullName>
    </submittedName>
</protein>
<organism evidence="1 2">
    <name type="scientific">Arctium lappa</name>
    <name type="common">Greater burdock</name>
    <name type="synonym">Lappa major</name>
    <dbReference type="NCBI Taxonomy" id="4217"/>
    <lineage>
        <taxon>Eukaryota</taxon>
        <taxon>Viridiplantae</taxon>
        <taxon>Streptophyta</taxon>
        <taxon>Embryophyta</taxon>
        <taxon>Tracheophyta</taxon>
        <taxon>Spermatophyta</taxon>
        <taxon>Magnoliopsida</taxon>
        <taxon>eudicotyledons</taxon>
        <taxon>Gunneridae</taxon>
        <taxon>Pentapetalae</taxon>
        <taxon>asterids</taxon>
        <taxon>campanulids</taxon>
        <taxon>Asterales</taxon>
        <taxon>Asteraceae</taxon>
        <taxon>Carduoideae</taxon>
        <taxon>Cardueae</taxon>
        <taxon>Arctiinae</taxon>
        <taxon>Arctium</taxon>
    </lineage>
</organism>
<keyword evidence="2" id="KW-1185">Reference proteome</keyword>